<feature type="region of interest" description="Disordered" evidence="1">
    <location>
        <begin position="50"/>
        <end position="75"/>
    </location>
</feature>
<dbReference type="RefSeq" id="WP_097196947.1">
    <property type="nucleotide sequence ID" value="NZ_OBQI01000007.1"/>
</dbReference>
<dbReference type="AlphaFoldDB" id="A0A285VFH5"/>
<evidence type="ECO:0000313" key="3">
    <source>
        <dbReference type="Proteomes" id="UP000219435"/>
    </source>
</evidence>
<accession>A0A285VFH5</accession>
<dbReference type="OrthoDB" id="5188560at2"/>
<protein>
    <submittedName>
        <fullName evidence="2">Uncharacterized protein</fullName>
    </submittedName>
</protein>
<dbReference type="Proteomes" id="UP000219435">
    <property type="component" value="Unassembled WGS sequence"/>
</dbReference>
<gene>
    <name evidence="2" type="ORF">SAMN05660748_4224</name>
</gene>
<proteinExistence type="predicted"/>
<evidence type="ECO:0000313" key="2">
    <source>
        <dbReference type="EMBL" id="SOC52884.1"/>
    </source>
</evidence>
<evidence type="ECO:0000256" key="1">
    <source>
        <dbReference type="SAM" id="MobiDB-lite"/>
    </source>
</evidence>
<keyword evidence="3" id="KW-1185">Reference proteome</keyword>
<name>A0A285VFH5_9ACTN</name>
<feature type="region of interest" description="Disordered" evidence="1">
    <location>
        <begin position="87"/>
        <end position="123"/>
    </location>
</feature>
<reference evidence="3" key="1">
    <citation type="submission" date="2017-08" db="EMBL/GenBank/DDBJ databases">
        <authorList>
            <person name="Varghese N."/>
            <person name="Submissions S."/>
        </authorList>
    </citation>
    <scope>NUCLEOTIDE SEQUENCE [LARGE SCALE GENOMIC DNA]</scope>
    <source>
        <strain evidence="3">DSM 4725</strain>
    </source>
</reference>
<dbReference type="EMBL" id="OBQI01000007">
    <property type="protein sequence ID" value="SOC52884.1"/>
    <property type="molecule type" value="Genomic_DNA"/>
</dbReference>
<sequence length="281" mass="28875">MALRRGGREPRSAQWSRRKLLALLVMAALTVAVLMAGLVLAVGHAVAPTGDGDDASGLVGNETGPATEADPTGTLPAAEARDALAARRMPEVPTSASRPAPLSNRDSGPPIVLPRATHTGSAGVPTGFPHTAEGAMAQLAAIDQVALESGSLAGTRDVIAAWAMPGGPTTTSWSGVQAMSTLLSAAGLSGGGSQQLAVVLTPRMGQFKGSAGPDFVVPCVNFELDVTLLQTARGATADCQRMVWHRDRWMIGPGDEPAQPPSVWPGTDLAIDVGYRELRHG</sequence>
<organism evidence="2 3">
    <name type="scientific">Blastococcus aggregatus</name>
    <dbReference type="NCBI Taxonomy" id="38502"/>
    <lineage>
        <taxon>Bacteria</taxon>
        <taxon>Bacillati</taxon>
        <taxon>Actinomycetota</taxon>
        <taxon>Actinomycetes</taxon>
        <taxon>Geodermatophilales</taxon>
        <taxon>Geodermatophilaceae</taxon>
        <taxon>Blastococcus</taxon>
    </lineage>
</organism>